<dbReference type="GO" id="GO:0005886">
    <property type="term" value="C:plasma membrane"/>
    <property type="evidence" value="ECO:0007669"/>
    <property type="project" value="UniProtKB-SubCell"/>
</dbReference>
<evidence type="ECO:0000313" key="8">
    <source>
        <dbReference type="EMBL" id="BCJ96100.1"/>
    </source>
</evidence>
<keyword evidence="5 7" id="KW-1133">Transmembrane helix</keyword>
<dbReference type="KEGG" id="acel:acsn021_36690"/>
<dbReference type="Proteomes" id="UP000515561">
    <property type="component" value="Chromosome"/>
</dbReference>
<dbReference type="Gene3D" id="1.10.3720.10">
    <property type="entry name" value="MetI-like"/>
    <property type="match status" value="1"/>
</dbReference>
<feature type="transmembrane region" description="Helical" evidence="7">
    <location>
        <begin position="109"/>
        <end position="132"/>
    </location>
</feature>
<reference evidence="8 9" key="1">
    <citation type="journal article" date="2016" name="Int. J. Syst. Evol. Microbiol.">
        <title>Descriptions of Anaerotaenia torta gen. nov., sp. nov. and Anaerocolumna cellulosilytica gen. nov., sp. nov. isolated from a methanogenic reactor of cattle waste.</title>
        <authorList>
            <person name="Uek A."/>
            <person name="Ohtaki Y."/>
            <person name="Kaku N."/>
            <person name="Ueki K."/>
        </authorList>
    </citation>
    <scope>NUCLEOTIDE SEQUENCE [LARGE SCALE GENOMIC DNA]</scope>
    <source>
        <strain evidence="8 9">SN021</strain>
    </source>
</reference>
<keyword evidence="3" id="KW-1003">Cell membrane</keyword>
<gene>
    <name evidence="8" type="ORF">acsn021_36690</name>
</gene>
<evidence type="ECO:0000256" key="7">
    <source>
        <dbReference type="RuleBase" id="RU363032"/>
    </source>
</evidence>
<feature type="transmembrane region" description="Helical" evidence="7">
    <location>
        <begin position="12"/>
        <end position="35"/>
    </location>
</feature>
<feature type="transmembrane region" description="Helical" evidence="7">
    <location>
        <begin position="144"/>
        <end position="162"/>
    </location>
</feature>
<dbReference type="CDD" id="cd06261">
    <property type="entry name" value="TM_PBP2"/>
    <property type="match status" value="1"/>
</dbReference>
<proteinExistence type="inferred from homology"/>
<keyword evidence="2 7" id="KW-0813">Transport</keyword>
<comment type="subcellular location">
    <subcellularLocation>
        <location evidence="1 7">Cell membrane</location>
        <topology evidence="1 7">Multi-pass membrane protein</topology>
    </subcellularLocation>
</comment>
<dbReference type="RefSeq" id="WP_184091748.1">
    <property type="nucleotide sequence ID" value="NZ_AP023367.1"/>
</dbReference>
<evidence type="ECO:0000256" key="6">
    <source>
        <dbReference type="ARBA" id="ARBA00023136"/>
    </source>
</evidence>
<feature type="transmembrane region" description="Helical" evidence="7">
    <location>
        <begin position="242"/>
        <end position="261"/>
    </location>
</feature>
<evidence type="ECO:0000256" key="1">
    <source>
        <dbReference type="ARBA" id="ARBA00004651"/>
    </source>
</evidence>
<protein>
    <submittedName>
        <fullName evidence="8">Sugar ABC transporter permease</fullName>
    </submittedName>
</protein>
<evidence type="ECO:0000256" key="3">
    <source>
        <dbReference type="ARBA" id="ARBA00022475"/>
    </source>
</evidence>
<dbReference type="AlphaFoldDB" id="A0A6S6R9G8"/>
<evidence type="ECO:0000313" key="9">
    <source>
        <dbReference type="Proteomes" id="UP000515561"/>
    </source>
</evidence>
<name>A0A6S6R9G8_9FIRM</name>
<dbReference type="InterPro" id="IPR000515">
    <property type="entry name" value="MetI-like"/>
</dbReference>
<dbReference type="EMBL" id="AP023367">
    <property type="protein sequence ID" value="BCJ96100.1"/>
    <property type="molecule type" value="Genomic_DNA"/>
</dbReference>
<dbReference type="PANTHER" id="PTHR43744">
    <property type="entry name" value="ABC TRANSPORTER PERMEASE PROTEIN MG189-RELATED-RELATED"/>
    <property type="match status" value="1"/>
</dbReference>
<dbReference type="InterPro" id="IPR035906">
    <property type="entry name" value="MetI-like_sf"/>
</dbReference>
<comment type="similarity">
    <text evidence="7">Belongs to the binding-protein-dependent transport system permease family.</text>
</comment>
<dbReference type="SUPFAM" id="SSF161098">
    <property type="entry name" value="MetI-like"/>
    <property type="match status" value="1"/>
</dbReference>
<dbReference type="Pfam" id="PF00528">
    <property type="entry name" value="BPD_transp_1"/>
    <property type="match status" value="1"/>
</dbReference>
<evidence type="ECO:0000256" key="2">
    <source>
        <dbReference type="ARBA" id="ARBA00022448"/>
    </source>
</evidence>
<sequence>MIKEGKFYKILRYLFLFGACIFVIIPIVPLIYMAFKTGAEYSSTNVLTPPKNWFNSYNFLYAIRVGGLGKALINTAVILSISLTLQILFTTMVSYVLHRFDFRGRKLIMTLFTLTMFIPVVTTQTVVFQIIYRMGLVNKMASVIILYSGVGIIGIYIMFNLLDSISKELDQSALIDGASYFTIYRRIILPLLKPACTTLLILNGIGYYNDFYIPNLYLRKDVQTFTVALYKFFGNMSTPFEIVSAAILLGIIPIGLVYIFLQKYIYYGLAGAIKS</sequence>
<feature type="transmembrane region" description="Helical" evidence="7">
    <location>
        <begin position="183"/>
        <end position="208"/>
    </location>
</feature>
<evidence type="ECO:0000256" key="5">
    <source>
        <dbReference type="ARBA" id="ARBA00022989"/>
    </source>
</evidence>
<evidence type="ECO:0000256" key="4">
    <source>
        <dbReference type="ARBA" id="ARBA00022692"/>
    </source>
</evidence>
<accession>A0A6S6R9G8</accession>
<keyword evidence="6 7" id="KW-0472">Membrane</keyword>
<organism evidence="8 9">
    <name type="scientific">Anaerocolumna cellulosilytica</name>
    <dbReference type="NCBI Taxonomy" id="433286"/>
    <lineage>
        <taxon>Bacteria</taxon>
        <taxon>Bacillati</taxon>
        <taxon>Bacillota</taxon>
        <taxon>Clostridia</taxon>
        <taxon>Lachnospirales</taxon>
        <taxon>Lachnospiraceae</taxon>
        <taxon>Anaerocolumna</taxon>
    </lineage>
</organism>
<keyword evidence="4 7" id="KW-0812">Transmembrane</keyword>
<keyword evidence="9" id="KW-1185">Reference proteome</keyword>
<feature type="transmembrane region" description="Helical" evidence="7">
    <location>
        <begin position="71"/>
        <end position="97"/>
    </location>
</feature>
<dbReference type="PANTHER" id="PTHR43744:SF3">
    <property type="entry name" value="LACTOSE TRANSPORT SYSTEM PERMEASE PROTEIN LACG"/>
    <property type="match status" value="1"/>
</dbReference>
<dbReference type="PROSITE" id="PS50928">
    <property type="entry name" value="ABC_TM1"/>
    <property type="match status" value="1"/>
</dbReference>
<dbReference type="GO" id="GO:0055085">
    <property type="term" value="P:transmembrane transport"/>
    <property type="evidence" value="ECO:0007669"/>
    <property type="project" value="InterPro"/>
</dbReference>